<gene>
    <name evidence="3" type="ORF">TRITD_6Av1G186800</name>
</gene>
<dbReference type="SUPFAM" id="SSF49723">
    <property type="entry name" value="Lipase/lipooxygenase domain (PLAT/LH2 domain)"/>
    <property type="match status" value="1"/>
</dbReference>
<accession>A0A9R0Y6V2</accession>
<comment type="caution">
    <text evidence="1">Lacks conserved residue(s) required for the propagation of feature annotation.</text>
</comment>
<dbReference type="CDD" id="cd01754">
    <property type="entry name" value="PLAT_plant_stress"/>
    <property type="match status" value="1"/>
</dbReference>
<dbReference type="PANTHER" id="PTHR31718">
    <property type="entry name" value="PLAT DOMAIN-CONTAINING PROTEIN"/>
    <property type="match status" value="1"/>
</dbReference>
<proteinExistence type="predicted"/>
<dbReference type="Proteomes" id="UP000324705">
    <property type="component" value="Chromosome 6A"/>
</dbReference>
<dbReference type="PROSITE" id="PS50095">
    <property type="entry name" value="PLAT"/>
    <property type="match status" value="1"/>
</dbReference>
<dbReference type="PANTHER" id="PTHR31718:SF22">
    <property type="entry name" value="OS02G0753300 PROTEIN"/>
    <property type="match status" value="1"/>
</dbReference>
<dbReference type="Gramene" id="TRITD6Av1G186800.1">
    <property type="protein sequence ID" value="TRITD6Av1G186800.1"/>
    <property type="gene ID" value="TRITD6Av1G186800"/>
</dbReference>
<evidence type="ECO:0000313" key="3">
    <source>
        <dbReference type="EMBL" id="VAI49237.1"/>
    </source>
</evidence>
<dbReference type="EMBL" id="LT934121">
    <property type="protein sequence ID" value="VAI49237.1"/>
    <property type="molecule type" value="Genomic_DNA"/>
</dbReference>
<evidence type="ECO:0000313" key="4">
    <source>
        <dbReference type="Proteomes" id="UP000324705"/>
    </source>
</evidence>
<evidence type="ECO:0000256" key="1">
    <source>
        <dbReference type="PROSITE-ProRule" id="PRU00152"/>
    </source>
</evidence>
<reference evidence="3 4" key="1">
    <citation type="submission" date="2017-09" db="EMBL/GenBank/DDBJ databases">
        <authorList>
            <consortium name="International Durum Wheat Genome Sequencing Consortium (IDWGSC)"/>
            <person name="Milanesi L."/>
        </authorList>
    </citation>
    <scope>NUCLEOTIDE SEQUENCE [LARGE SCALE GENOMIC DNA]</scope>
    <source>
        <strain evidence="4">cv. Svevo</strain>
    </source>
</reference>
<protein>
    <recommendedName>
        <fullName evidence="2">PLAT domain-containing protein</fullName>
    </recommendedName>
</protein>
<evidence type="ECO:0000259" key="2">
    <source>
        <dbReference type="PROSITE" id="PS50095"/>
    </source>
</evidence>
<name>A0A9R0Y6V2_TRITD</name>
<organism evidence="3 4">
    <name type="scientific">Triticum turgidum subsp. durum</name>
    <name type="common">Durum wheat</name>
    <name type="synonym">Triticum durum</name>
    <dbReference type="NCBI Taxonomy" id="4567"/>
    <lineage>
        <taxon>Eukaryota</taxon>
        <taxon>Viridiplantae</taxon>
        <taxon>Streptophyta</taxon>
        <taxon>Embryophyta</taxon>
        <taxon>Tracheophyta</taxon>
        <taxon>Spermatophyta</taxon>
        <taxon>Magnoliopsida</taxon>
        <taxon>Liliopsida</taxon>
        <taxon>Poales</taxon>
        <taxon>Poaceae</taxon>
        <taxon>BOP clade</taxon>
        <taxon>Pooideae</taxon>
        <taxon>Triticodae</taxon>
        <taxon>Triticeae</taxon>
        <taxon>Triticinae</taxon>
        <taxon>Triticum</taxon>
    </lineage>
</organism>
<feature type="domain" description="PLAT" evidence="2">
    <location>
        <begin position="194"/>
        <end position="322"/>
    </location>
</feature>
<keyword evidence="4" id="KW-1185">Reference proteome</keyword>
<dbReference type="AlphaFoldDB" id="A0A9R0Y6V2"/>
<dbReference type="InterPro" id="IPR036392">
    <property type="entry name" value="PLAT/LH2_dom_sf"/>
</dbReference>
<dbReference type="InterPro" id="IPR001024">
    <property type="entry name" value="PLAT/LH2_dom"/>
</dbReference>
<sequence length="333" mass="36071">MYGSVLGLKVNPVCRHFTVSRSSALRPSAMILTCDRISRLFHRSFEFSMRTVGRYLERATAEGGWHGPVCPLSAMMRPLNNAGLIQTSRDKTAQFLKAFRIGSTPRWHTVPAKAPRGLITHFHFIPSTPPSNLTHPHTNDQTRIRPPAMARLAALLLAFAVAVSATTLAHGRDLPTQIKLTKGGGAVGGDSQECVYTVYVRTGSIWKAGTDANITLELYTAGNADGVAISDLPSWGGLMWGSHSYFERGNLDIFSGRGPCMATAPCRMRVSSDGTGAHHGWYCNYVEVTVTGPHRGCAQQLFTVEQWLATDAAPYKLEAVVDRCPADGAAASE</sequence>
<dbReference type="Pfam" id="PF01477">
    <property type="entry name" value="PLAT"/>
    <property type="match status" value="1"/>
</dbReference>
<dbReference type="Gene3D" id="2.60.60.20">
    <property type="entry name" value="PLAT/LH2 domain"/>
    <property type="match status" value="1"/>
</dbReference>